<evidence type="ECO:0008006" key="4">
    <source>
        <dbReference type="Google" id="ProtNLM"/>
    </source>
</evidence>
<reference evidence="2 3" key="1">
    <citation type="submission" date="2019-02" db="EMBL/GenBank/DDBJ databases">
        <title>Shewanella sp. D4-2 isolated from Dokdo Island.</title>
        <authorList>
            <person name="Baek K."/>
        </authorList>
    </citation>
    <scope>NUCLEOTIDE SEQUENCE [LARGE SCALE GENOMIC DNA]</scope>
    <source>
        <strain evidence="2 3">D4-2</strain>
    </source>
</reference>
<accession>A0A411PKD7</accession>
<dbReference type="KEGG" id="smai:EXU30_15730"/>
<name>A0A411PKD7_9GAMM</name>
<dbReference type="RefSeq" id="WP_130601613.1">
    <property type="nucleotide sequence ID" value="NZ_CP036200.1"/>
</dbReference>
<sequence>MKKLIYLLLIGACVSGITACNSDDDVIEEPEVPTPEPVTTIAIDETNTIKVGLVTSLPKQGEITVKLTGDDDLAITGATEFNLLLMGYPNDSAHSVKYELAWHQTYEGKCIEQQDCELSVKELQSGTYLLTLDDVDWQSDVENFKVAIEVQGAKANLDYGFL</sequence>
<feature type="signal peptide" evidence="1">
    <location>
        <begin position="1"/>
        <end position="19"/>
    </location>
</feature>
<dbReference type="AlphaFoldDB" id="A0A411PKD7"/>
<gene>
    <name evidence="2" type="ORF">EXU30_15730</name>
</gene>
<dbReference type="OrthoDB" id="6264477at2"/>
<dbReference type="Proteomes" id="UP000291106">
    <property type="component" value="Chromosome"/>
</dbReference>
<dbReference type="EMBL" id="CP036200">
    <property type="protein sequence ID" value="QBF83970.1"/>
    <property type="molecule type" value="Genomic_DNA"/>
</dbReference>
<keyword evidence="3" id="KW-1185">Reference proteome</keyword>
<organism evidence="2 3">
    <name type="scientific">Shewanella maritima</name>
    <dbReference type="NCBI Taxonomy" id="2520507"/>
    <lineage>
        <taxon>Bacteria</taxon>
        <taxon>Pseudomonadati</taxon>
        <taxon>Pseudomonadota</taxon>
        <taxon>Gammaproteobacteria</taxon>
        <taxon>Alteromonadales</taxon>
        <taxon>Shewanellaceae</taxon>
        <taxon>Shewanella</taxon>
    </lineage>
</organism>
<keyword evidence="1" id="KW-0732">Signal</keyword>
<evidence type="ECO:0000313" key="2">
    <source>
        <dbReference type="EMBL" id="QBF83970.1"/>
    </source>
</evidence>
<evidence type="ECO:0000313" key="3">
    <source>
        <dbReference type="Proteomes" id="UP000291106"/>
    </source>
</evidence>
<feature type="chain" id="PRO_5019318833" description="Lipoprotein" evidence="1">
    <location>
        <begin position="20"/>
        <end position="162"/>
    </location>
</feature>
<dbReference type="PROSITE" id="PS51257">
    <property type="entry name" value="PROKAR_LIPOPROTEIN"/>
    <property type="match status" value="1"/>
</dbReference>
<evidence type="ECO:0000256" key="1">
    <source>
        <dbReference type="SAM" id="SignalP"/>
    </source>
</evidence>
<proteinExistence type="predicted"/>
<protein>
    <recommendedName>
        <fullName evidence="4">Lipoprotein</fullName>
    </recommendedName>
</protein>